<dbReference type="PANTHER" id="PTHR37316:SF1">
    <property type="entry name" value="TEICHOIC ACID GLYCEROL-PHOSPHATE PRIMASE"/>
    <property type="match status" value="1"/>
</dbReference>
<reference evidence="1 2" key="1">
    <citation type="journal article" date="2016" name="Front. Microbiol.">
        <title>Comprehensive Phylogenetic Analysis of Bovine Non-aureus Staphylococci Species Based on Whole-Genome Sequencing.</title>
        <authorList>
            <person name="Naushad S."/>
            <person name="Barkema H.W."/>
            <person name="Luby C."/>
            <person name="Condas L.A."/>
            <person name="Nobrega D.B."/>
            <person name="Carson D.A."/>
            <person name="De Buck J."/>
        </authorList>
    </citation>
    <scope>NUCLEOTIDE SEQUENCE [LARGE SCALE GENOMIC DNA]</scope>
    <source>
        <strain evidence="1 2">SNUC 4781</strain>
    </source>
</reference>
<dbReference type="PANTHER" id="PTHR37316">
    <property type="entry name" value="TEICHOIC ACID GLYCEROL-PHOSPHATE PRIMASE"/>
    <property type="match status" value="1"/>
</dbReference>
<evidence type="ECO:0000313" key="2">
    <source>
        <dbReference type="Proteomes" id="UP000265541"/>
    </source>
</evidence>
<proteinExistence type="predicted"/>
<gene>
    <name evidence="1" type="ORF">BUZ14_10950</name>
</gene>
<dbReference type="InterPro" id="IPR051612">
    <property type="entry name" value="Teichoic_Acid_Biosynth"/>
</dbReference>
<comment type="caution">
    <text evidence="1">The sequence shown here is derived from an EMBL/GenBank/DDBJ whole genome shotgun (WGS) entry which is preliminary data.</text>
</comment>
<dbReference type="InterPro" id="IPR043148">
    <property type="entry name" value="TagF_C"/>
</dbReference>
<dbReference type="GO" id="GO:0016020">
    <property type="term" value="C:membrane"/>
    <property type="evidence" value="ECO:0007669"/>
    <property type="project" value="InterPro"/>
</dbReference>
<dbReference type="Proteomes" id="UP000265541">
    <property type="component" value="Unassembled WGS sequence"/>
</dbReference>
<dbReference type="InterPro" id="IPR007554">
    <property type="entry name" value="Glycerophosphate_synth"/>
</dbReference>
<evidence type="ECO:0000313" key="1">
    <source>
        <dbReference type="EMBL" id="RIP33618.1"/>
    </source>
</evidence>
<protein>
    <submittedName>
        <fullName evidence="1">Uncharacterized protein</fullName>
    </submittedName>
</protein>
<dbReference type="SUPFAM" id="SSF53756">
    <property type="entry name" value="UDP-Glycosyltransferase/glycogen phosphorylase"/>
    <property type="match status" value="1"/>
</dbReference>
<organism evidence="1 2">
    <name type="scientific">Staphylococcus gallinarum</name>
    <dbReference type="NCBI Taxonomy" id="1293"/>
    <lineage>
        <taxon>Bacteria</taxon>
        <taxon>Bacillati</taxon>
        <taxon>Bacillota</taxon>
        <taxon>Bacilli</taxon>
        <taxon>Bacillales</taxon>
        <taxon>Staphylococcaceae</taxon>
        <taxon>Staphylococcus</taxon>
    </lineage>
</organism>
<dbReference type="Gene3D" id="3.40.50.12580">
    <property type="match status" value="1"/>
</dbReference>
<dbReference type="GO" id="GO:0047355">
    <property type="term" value="F:CDP-glycerol glycerophosphotransferase activity"/>
    <property type="evidence" value="ECO:0007669"/>
    <property type="project" value="InterPro"/>
</dbReference>
<name>A0A3A0W1H7_STAGA</name>
<dbReference type="AlphaFoldDB" id="A0A3A0W1H7"/>
<accession>A0A3A0W1H7</accession>
<dbReference type="Pfam" id="PF04464">
    <property type="entry name" value="Glyphos_transf"/>
    <property type="match status" value="1"/>
</dbReference>
<dbReference type="EMBL" id="QYJN01000005">
    <property type="protein sequence ID" value="RIP33618.1"/>
    <property type="molecule type" value="Genomic_DNA"/>
</dbReference>
<sequence length="645" mass="76663">MKVKVSKSKLIISELECTELYLIYYGEKQYLQKDENNFSITLNALLTFFTEPNKVIYFYNENGEFINLKEQSIEFEERSFLKKDGHYYYIFPDLKNNLSLIYNKKPALNYIYGKDATFKGAHVENEIVYLNFEFSTKFFKPTKITSSVCIRKTQETFNFNVENYAIEAIGTNKYKINASIKLSLEDIKSLIGENVDIFNYDFSVYDVFFNFKISEMPISNMKAKIKFNKMDQQKYDDENWIEYDKYNQLLLRVYRTFHGYLSFKVTALAKSTYNYYEEHIKKNKHIFSSDKPTIVCVEYPSSAQDNGLAFFEYLMKHHSRKYNIYYLIHKNSPDLKNLSNYMDRVVFYKTSNHIKILYEADVICHTHTSYYMLPFRVNELEKELASKKRVFLQHGIMGVRNLKGMYARKPHERFTDLFVVSSEREKRMITSGYGYDEKEVILSGLSRFDNLIKEKRNNKFKLKNERKILIMPTWRPVLDGMSDEAFMNTEYYKTFQSLINNDELHNLAEKNNKKILLFLHRNFQKFNHLFKSDFVSILSNDDYDIKDLLYDSTTLVTDYSSVALDFAIMKRKVVYYQPKEIMEKKLNTFDKGNLPGNVVLDETELIKELATDEIKKDLDLSGLYKYKDKKASKRIFKHMKKSFDL</sequence>